<evidence type="ECO:0000256" key="8">
    <source>
        <dbReference type="ARBA" id="ARBA00023136"/>
    </source>
</evidence>
<dbReference type="NCBIfam" id="TIGR03592">
    <property type="entry name" value="yidC_oxa1_cterm"/>
    <property type="match status" value="1"/>
</dbReference>
<evidence type="ECO:0000256" key="3">
    <source>
        <dbReference type="ARBA" id="ARBA00022692"/>
    </source>
</evidence>
<dbReference type="EMBL" id="KV878138">
    <property type="protein sequence ID" value="OJJ08026.1"/>
    <property type="molecule type" value="Genomic_DNA"/>
</dbReference>
<proteinExistence type="inferred from homology"/>
<dbReference type="Pfam" id="PF02096">
    <property type="entry name" value="60KD_IMP"/>
    <property type="match status" value="1"/>
</dbReference>
<dbReference type="OrthoDB" id="2148490at2759"/>
<accession>A0A1L9Q2Q8</accession>
<dbReference type="GO" id="GO:0032979">
    <property type="term" value="P:protein insertion into mitochondrial inner membrane from matrix"/>
    <property type="evidence" value="ECO:0007669"/>
    <property type="project" value="TreeGrafter"/>
</dbReference>
<keyword evidence="4" id="KW-0999">Mitochondrion inner membrane</keyword>
<feature type="domain" description="Membrane insertase YidC/Oxa/ALB C-terminal" evidence="12">
    <location>
        <begin position="134"/>
        <end position="328"/>
    </location>
</feature>
<dbReference type="InterPro" id="IPR028055">
    <property type="entry name" value="YidC/Oxa/ALB_C"/>
</dbReference>
<feature type="compositionally biased region" description="Basic and acidic residues" evidence="10">
    <location>
        <begin position="409"/>
        <end position="418"/>
    </location>
</feature>
<organism evidence="13 14">
    <name type="scientific">Aspergillus versicolor CBS 583.65</name>
    <dbReference type="NCBI Taxonomy" id="1036611"/>
    <lineage>
        <taxon>Eukaryota</taxon>
        <taxon>Fungi</taxon>
        <taxon>Dikarya</taxon>
        <taxon>Ascomycota</taxon>
        <taxon>Pezizomycotina</taxon>
        <taxon>Eurotiomycetes</taxon>
        <taxon>Eurotiomycetidae</taxon>
        <taxon>Eurotiales</taxon>
        <taxon>Aspergillaceae</taxon>
        <taxon>Aspergillus</taxon>
        <taxon>Aspergillus subgen. Nidulantes</taxon>
    </lineage>
</organism>
<dbReference type="PANTHER" id="PTHR12428:SF66">
    <property type="entry name" value="MITOCHONDRIAL INNER MEMBRANE PROTEIN OXA1L"/>
    <property type="match status" value="1"/>
</dbReference>
<keyword evidence="6 11" id="KW-1133">Transmembrane helix</keyword>
<dbReference type="VEuPathDB" id="FungiDB:ASPVEDRAFT_57229"/>
<dbReference type="GO" id="GO:0005743">
    <property type="term" value="C:mitochondrial inner membrane"/>
    <property type="evidence" value="ECO:0007669"/>
    <property type="project" value="UniProtKB-SubCell"/>
</dbReference>
<keyword evidence="3 9" id="KW-0812">Transmembrane</keyword>
<comment type="similarity">
    <text evidence="2 9">Belongs to the OXA1/ALB3/YidC family.</text>
</comment>
<evidence type="ECO:0000256" key="7">
    <source>
        <dbReference type="ARBA" id="ARBA00023128"/>
    </source>
</evidence>
<evidence type="ECO:0000256" key="11">
    <source>
        <dbReference type="SAM" id="Phobius"/>
    </source>
</evidence>
<feature type="region of interest" description="Disordered" evidence="10">
    <location>
        <begin position="403"/>
        <end position="492"/>
    </location>
</feature>
<keyword evidence="8 11" id="KW-0472">Membrane</keyword>
<evidence type="ECO:0000256" key="1">
    <source>
        <dbReference type="ARBA" id="ARBA00004448"/>
    </source>
</evidence>
<name>A0A1L9Q2Q8_ASPVE</name>
<dbReference type="STRING" id="1036611.A0A1L9Q2Q8"/>
<evidence type="ECO:0000256" key="2">
    <source>
        <dbReference type="ARBA" id="ARBA00009877"/>
    </source>
</evidence>
<evidence type="ECO:0000256" key="5">
    <source>
        <dbReference type="ARBA" id="ARBA00022946"/>
    </source>
</evidence>
<feature type="transmembrane region" description="Helical" evidence="11">
    <location>
        <begin position="292"/>
        <end position="314"/>
    </location>
</feature>
<dbReference type="CDD" id="cd20069">
    <property type="entry name" value="5TM_Oxa1-like"/>
    <property type="match status" value="1"/>
</dbReference>
<evidence type="ECO:0000313" key="13">
    <source>
        <dbReference type="EMBL" id="OJJ08026.1"/>
    </source>
</evidence>
<evidence type="ECO:0000256" key="10">
    <source>
        <dbReference type="SAM" id="MobiDB-lite"/>
    </source>
</evidence>
<keyword evidence="7" id="KW-0496">Mitochondrion</keyword>
<dbReference type="GO" id="GO:0032977">
    <property type="term" value="F:membrane insertase activity"/>
    <property type="evidence" value="ECO:0007669"/>
    <property type="project" value="InterPro"/>
</dbReference>
<keyword evidence="14" id="KW-1185">Reference proteome</keyword>
<sequence length="492" mass="54941">MLGGPGLKGRLARQQFTAFARSTRSFSSFRPQISRFPVRNGKVLGGSTTWRPPVPSIALPAARFNSTSPAANPSELAPEPSQQPTEWDLSNMDIEAIPEKIGYLKELGLDYGWGPSSIIEYIMEHVHMWSGLPWLGSIVATGVLIRFAILPLFFRSADASTRISNNKHIITPVRAKMMSAAQSKNHVEMQKYRADLAKLNSELGIKSSNVFIPMFLQIPFGYGCYRVVNGMARLPVPGLAAEQFAWIKDLTVADPFFILPLLTSGFLFMSLRKGGEFGNLDSSQQQMRKFMMYGMPTIQFLFLAFFPAALQMYFLTTGLFGLAQAYMLSSASFRAAVGITIPQQQLPTDTSGAAGPDTGRALRLLTQAIEHEKAEIAKTQKAAGNEPNLSFIDRAINNIKESKNQFAKETTKKLEEMSGKGPKTNADGSLAEPARLSDKDRKLAEDYEKRRKEEEDWKREERNFARREAHLKTLERERERAKSAFKNPNTKQ</sequence>
<evidence type="ECO:0000313" key="14">
    <source>
        <dbReference type="Proteomes" id="UP000184073"/>
    </source>
</evidence>
<evidence type="ECO:0000256" key="6">
    <source>
        <dbReference type="ARBA" id="ARBA00022989"/>
    </source>
</evidence>
<dbReference type="AlphaFoldDB" id="A0A1L9Q2Q8"/>
<evidence type="ECO:0000259" key="12">
    <source>
        <dbReference type="Pfam" id="PF02096"/>
    </source>
</evidence>
<protein>
    <recommendedName>
        <fullName evidence="12">Membrane insertase YidC/Oxa/ALB C-terminal domain-containing protein</fullName>
    </recommendedName>
</protein>
<keyword evidence="5" id="KW-0809">Transit peptide</keyword>
<feature type="compositionally biased region" description="Basic and acidic residues" evidence="10">
    <location>
        <begin position="435"/>
        <end position="482"/>
    </location>
</feature>
<evidence type="ECO:0000256" key="4">
    <source>
        <dbReference type="ARBA" id="ARBA00022792"/>
    </source>
</evidence>
<gene>
    <name evidence="13" type="ORF">ASPVEDRAFT_57229</name>
</gene>
<dbReference type="InterPro" id="IPR001708">
    <property type="entry name" value="YidC/ALB3/OXA1/COX18"/>
</dbReference>
<evidence type="ECO:0000256" key="9">
    <source>
        <dbReference type="RuleBase" id="RU003945"/>
    </source>
</evidence>
<reference evidence="14" key="1">
    <citation type="journal article" date="2017" name="Genome Biol.">
        <title>Comparative genomics reveals high biological diversity and specific adaptations in the industrially and medically important fungal genus Aspergillus.</title>
        <authorList>
            <person name="de Vries R.P."/>
            <person name="Riley R."/>
            <person name="Wiebenga A."/>
            <person name="Aguilar-Osorio G."/>
            <person name="Amillis S."/>
            <person name="Uchima C.A."/>
            <person name="Anderluh G."/>
            <person name="Asadollahi M."/>
            <person name="Askin M."/>
            <person name="Barry K."/>
            <person name="Battaglia E."/>
            <person name="Bayram O."/>
            <person name="Benocci T."/>
            <person name="Braus-Stromeyer S.A."/>
            <person name="Caldana C."/>
            <person name="Canovas D."/>
            <person name="Cerqueira G.C."/>
            <person name="Chen F."/>
            <person name="Chen W."/>
            <person name="Choi C."/>
            <person name="Clum A."/>
            <person name="Dos Santos R.A."/>
            <person name="Damasio A.R."/>
            <person name="Diallinas G."/>
            <person name="Emri T."/>
            <person name="Fekete E."/>
            <person name="Flipphi M."/>
            <person name="Freyberg S."/>
            <person name="Gallo A."/>
            <person name="Gournas C."/>
            <person name="Habgood R."/>
            <person name="Hainaut M."/>
            <person name="Harispe M.L."/>
            <person name="Henrissat B."/>
            <person name="Hilden K.S."/>
            <person name="Hope R."/>
            <person name="Hossain A."/>
            <person name="Karabika E."/>
            <person name="Karaffa L."/>
            <person name="Karanyi Z."/>
            <person name="Krasevec N."/>
            <person name="Kuo A."/>
            <person name="Kusch H."/>
            <person name="LaButti K."/>
            <person name="Lagendijk E.L."/>
            <person name="Lapidus A."/>
            <person name="Levasseur A."/>
            <person name="Lindquist E."/>
            <person name="Lipzen A."/>
            <person name="Logrieco A.F."/>
            <person name="MacCabe A."/>
            <person name="Maekelae M.R."/>
            <person name="Malavazi I."/>
            <person name="Melin P."/>
            <person name="Meyer V."/>
            <person name="Mielnichuk N."/>
            <person name="Miskei M."/>
            <person name="Molnar A.P."/>
            <person name="Mule G."/>
            <person name="Ngan C.Y."/>
            <person name="Orejas M."/>
            <person name="Orosz E."/>
            <person name="Ouedraogo J.P."/>
            <person name="Overkamp K.M."/>
            <person name="Park H.-S."/>
            <person name="Perrone G."/>
            <person name="Piumi F."/>
            <person name="Punt P.J."/>
            <person name="Ram A.F."/>
            <person name="Ramon A."/>
            <person name="Rauscher S."/>
            <person name="Record E."/>
            <person name="Riano-Pachon D.M."/>
            <person name="Robert V."/>
            <person name="Roehrig J."/>
            <person name="Ruller R."/>
            <person name="Salamov A."/>
            <person name="Salih N.S."/>
            <person name="Samson R.A."/>
            <person name="Sandor E."/>
            <person name="Sanguinetti M."/>
            <person name="Schuetze T."/>
            <person name="Sepcic K."/>
            <person name="Shelest E."/>
            <person name="Sherlock G."/>
            <person name="Sophianopoulou V."/>
            <person name="Squina F.M."/>
            <person name="Sun H."/>
            <person name="Susca A."/>
            <person name="Todd R.B."/>
            <person name="Tsang A."/>
            <person name="Unkles S.E."/>
            <person name="van de Wiele N."/>
            <person name="van Rossen-Uffink D."/>
            <person name="Oliveira J.V."/>
            <person name="Vesth T.C."/>
            <person name="Visser J."/>
            <person name="Yu J.-H."/>
            <person name="Zhou M."/>
            <person name="Andersen M.R."/>
            <person name="Archer D.B."/>
            <person name="Baker S.E."/>
            <person name="Benoit I."/>
            <person name="Brakhage A.A."/>
            <person name="Braus G.H."/>
            <person name="Fischer R."/>
            <person name="Frisvad J.C."/>
            <person name="Goldman G.H."/>
            <person name="Houbraken J."/>
            <person name="Oakley B."/>
            <person name="Pocsi I."/>
            <person name="Scazzocchio C."/>
            <person name="Seiboth B."/>
            <person name="vanKuyk P.A."/>
            <person name="Wortman J."/>
            <person name="Dyer P.S."/>
            <person name="Grigoriev I.V."/>
        </authorList>
    </citation>
    <scope>NUCLEOTIDE SEQUENCE [LARGE SCALE GENOMIC DNA]</scope>
    <source>
        <strain evidence="14">CBS 583.65</strain>
    </source>
</reference>
<dbReference type="GeneID" id="63730825"/>
<dbReference type="Proteomes" id="UP000184073">
    <property type="component" value="Unassembled WGS sequence"/>
</dbReference>
<dbReference type="RefSeq" id="XP_040673788.1">
    <property type="nucleotide sequence ID" value="XM_040815314.1"/>
</dbReference>
<comment type="subcellular location">
    <subcellularLocation>
        <location evidence="9">Membrane</location>
        <topology evidence="9">Multi-pass membrane protein</topology>
    </subcellularLocation>
    <subcellularLocation>
        <location evidence="1">Mitochondrion inner membrane</location>
        <topology evidence="1">Multi-pass membrane protein</topology>
    </subcellularLocation>
</comment>
<feature type="transmembrane region" description="Helical" evidence="11">
    <location>
        <begin position="132"/>
        <end position="154"/>
    </location>
</feature>
<dbReference type="PANTHER" id="PTHR12428">
    <property type="entry name" value="OXA1"/>
    <property type="match status" value="1"/>
</dbReference>